<dbReference type="AlphaFoldDB" id="A0A915K0B2"/>
<protein>
    <submittedName>
        <fullName evidence="2">Uncharacterized protein</fullName>
    </submittedName>
</protein>
<proteinExistence type="predicted"/>
<keyword evidence="1" id="KW-1185">Reference proteome</keyword>
<evidence type="ECO:0000313" key="2">
    <source>
        <dbReference type="WBParaSite" id="nRc.2.0.1.t32221-RA"/>
    </source>
</evidence>
<accession>A0A915K0B2</accession>
<dbReference type="Proteomes" id="UP000887565">
    <property type="component" value="Unplaced"/>
</dbReference>
<organism evidence="1 2">
    <name type="scientific">Romanomermis culicivorax</name>
    <name type="common">Nematode worm</name>
    <dbReference type="NCBI Taxonomy" id="13658"/>
    <lineage>
        <taxon>Eukaryota</taxon>
        <taxon>Metazoa</taxon>
        <taxon>Ecdysozoa</taxon>
        <taxon>Nematoda</taxon>
        <taxon>Enoplea</taxon>
        <taxon>Dorylaimia</taxon>
        <taxon>Mermithida</taxon>
        <taxon>Mermithoidea</taxon>
        <taxon>Mermithidae</taxon>
        <taxon>Romanomermis</taxon>
    </lineage>
</organism>
<sequence length="174" mass="20509">MSALAFVANQAFQVRQRYALFVGTGSITFTMMNGKTKRVEKIYEAKNTSSSIERRNQSWNRSTNDLVHDDQHFRYETKSSDNSRVFRNNVKDIQRYVSEIVYSPESRATGVRIRFIAALQVNGLPFGQVAFWPCQFLYESGRNFRWFGFLRRFLTRLFEDLDPPQTFRMFSIQI</sequence>
<name>A0A915K0B2_ROMCU</name>
<evidence type="ECO:0000313" key="1">
    <source>
        <dbReference type="Proteomes" id="UP000887565"/>
    </source>
</evidence>
<reference evidence="2" key="1">
    <citation type="submission" date="2022-11" db="UniProtKB">
        <authorList>
            <consortium name="WormBaseParasite"/>
        </authorList>
    </citation>
    <scope>IDENTIFICATION</scope>
</reference>
<dbReference type="WBParaSite" id="nRc.2.0.1.t32221-RA">
    <property type="protein sequence ID" value="nRc.2.0.1.t32221-RA"/>
    <property type="gene ID" value="nRc.2.0.1.g32221"/>
</dbReference>